<dbReference type="PROSITE" id="PS50076">
    <property type="entry name" value="DNAJ_2"/>
    <property type="match status" value="1"/>
</dbReference>
<dbReference type="PANTHER" id="PTHR44743">
    <property type="entry name" value="PUTATIVE, EXPRESSED-RELATED"/>
    <property type="match status" value="1"/>
</dbReference>
<dbReference type="PROSITE" id="PS00636">
    <property type="entry name" value="DNAJ_1"/>
    <property type="match status" value="1"/>
</dbReference>
<dbReference type="PANTHER" id="PTHR44743:SF10">
    <property type="entry name" value="J DOMAIN-CONTAINING PROTEIN"/>
    <property type="match status" value="1"/>
</dbReference>
<dbReference type="InterPro" id="IPR036869">
    <property type="entry name" value="J_dom_sf"/>
</dbReference>
<dbReference type="InterPro" id="IPR001623">
    <property type="entry name" value="DnaJ_domain"/>
</dbReference>
<evidence type="ECO:0000259" key="1">
    <source>
        <dbReference type="PROSITE" id="PS50076"/>
    </source>
</evidence>
<feature type="domain" description="J" evidence="1">
    <location>
        <begin position="9"/>
        <end position="78"/>
    </location>
</feature>
<name>A0ABD1U1J9_9LAMI</name>
<dbReference type="AlphaFoldDB" id="A0ABD1U1J9"/>
<dbReference type="InterPro" id="IPR018253">
    <property type="entry name" value="DnaJ_domain_CS"/>
</dbReference>
<evidence type="ECO:0000313" key="3">
    <source>
        <dbReference type="Proteomes" id="UP001604336"/>
    </source>
</evidence>
<dbReference type="SMART" id="SM00271">
    <property type="entry name" value="DnaJ"/>
    <property type="match status" value="1"/>
</dbReference>
<dbReference type="Pfam" id="PF00226">
    <property type="entry name" value="DnaJ"/>
    <property type="match status" value="1"/>
</dbReference>
<sequence length="197" mass="22632">MESSEGLPSYYSILGVNARSSDEEIRRAYRKLAMKWHPDKWTNNPTLLGEAKQKFQQIQEAYSVLSDRNKRTMYNAGLYDPDDEEEEIEGFADFLEEMVSLMDEVRKEGKTYSGEELQSMFWEMAKGFEIPQWTSSPQQSMYEFQWCSGHSPYSSGTAIGSSWEASLMEGSPHLRGSAFEMCVANRFCQSEIGKVFK</sequence>
<dbReference type="CDD" id="cd06257">
    <property type="entry name" value="DnaJ"/>
    <property type="match status" value="1"/>
</dbReference>
<keyword evidence="3" id="KW-1185">Reference proteome</keyword>
<comment type="caution">
    <text evidence="2">The sequence shown here is derived from an EMBL/GenBank/DDBJ whole genome shotgun (WGS) entry which is preliminary data.</text>
</comment>
<dbReference type="Gene3D" id="1.10.287.110">
    <property type="entry name" value="DnaJ domain"/>
    <property type="match status" value="1"/>
</dbReference>
<dbReference type="PRINTS" id="PR00625">
    <property type="entry name" value="JDOMAIN"/>
</dbReference>
<protein>
    <submittedName>
        <fullName evidence="2">Chaperone DnaJ-domain superfamily protein</fullName>
    </submittedName>
</protein>
<organism evidence="2 3">
    <name type="scientific">Abeliophyllum distichum</name>
    <dbReference type="NCBI Taxonomy" id="126358"/>
    <lineage>
        <taxon>Eukaryota</taxon>
        <taxon>Viridiplantae</taxon>
        <taxon>Streptophyta</taxon>
        <taxon>Embryophyta</taxon>
        <taxon>Tracheophyta</taxon>
        <taxon>Spermatophyta</taxon>
        <taxon>Magnoliopsida</taxon>
        <taxon>eudicotyledons</taxon>
        <taxon>Gunneridae</taxon>
        <taxon>Pentapetalae</taxon>
        <taxon>asterids</taxon>
        <taxon>lamiids</taxon>
        <taxon>Lamiales</taxon>
        <taxon>Oleaceae</taxon>
        <taxon>Forsythieae</taxon>
        <taxon>Abeliophyllum</taxon>
    </lineage>
</organism>
<proteinExistence type="predicted"/>
<dbReference type="EMBL" id="JBFOLK010000004">
    <property type="protein sequence ID" value="KAL2518881.1"/>
    <property type="molecule type" value="Genomic_DNA"/>
</dbReference>
<dbReference type="Proteomes" id="UP001604336">
    <property type="component" value="Unassembled WGS sequence"/>
</dbReference>
<evidence type="ECO:0000313" key="2">
    <source>
        <dbReference type="EMBL" id="KAL2518881.1"/>
    </source>
</evidence>
<reference evidence="3" key="1">
    <citation type="submission" date="2024-07" db="EMBL/GenBank/DDBJ databases">
        <title>Two chromosome-level genome assemblies of Korean endemic species Abeliophyllum distichum and Forsythia ovata (Oleaceae).</title>
        <authorList>
            <person name="Jang H."/>
        </authorList>
    </citation>
    <scope>NUCLEOTIDE SEQUENCE [LARGE SCALE GENOMIC DNA]</scope>
</reference>
<dbReference type="SUPFAM" id="SSF46565">
    <property type="entry name" value="Chaperone J-domain"/>
    <property type="match status" value="1"/>
</dbReference>
<gene>
    <name evidence="2" type="ORF">Adt_15128</name>
</gene>
<accession>A0ABD1U1J9</accession>